<evidence type="ECO:0000313" key="2">
    <source>
        <dbReference type="Proteomes" id="UP001524318"/>
    </source>
</evidence>
<dbReference type="RefSeq" id="WP_254751747.1">
    <property type="nucleotide sequence ID" value="NZ_JANCLV010000012.1"/>
</dbReference>
<dbReference type="Proteomes" id="UP001524318">
    <property type="component" value="Unassembled WGS sequence"/>
</dbReference>
<sequence length="231" mass="24892">MSSNYVSTKEAADQLGVSTRQIRNMVAHGRLDVLKSGNSLLVSTDSLNRAYQVPRRAGRAWTPRIAWAALAMLDGADAAWLQPSERYRLRQSLQTRTVDEIMAAARNRATVRRFRATPDAISRLLEHVAATGGTAMRDAGIASKFGLAGGGGFLDGYVPLGVADEMAEAFYMEADTSGNVTLREVEFEEALKAGVPTAAIALDLAESVATREHSAGRSVLEKLLDEQVNRG</sequence>
<accession>A0ABT1LRX1</accession>
<dbReference type="InterPro" id="IPR010093">
    <property type="entry name" value="SinI_DNA-bd"/>
</dbReference>
<comment type="caution">
    <text evidence="1">The sequence shown here is derived from an EMBL/GenBank/DDBJ whole genome shotgun (WGS) entry which is preliminary data.</text>
</comment>
<proteinExistence type="predicted"/>
<dbReference type="EMBL" id="JANCLV010000012">
    <property type="protein sequence ID" value="MCP9001220.1"/>
    <property type="molecule type" value="Genomic_DNA"/>
</dbReference>
<name>A0ABT1LRX1_9MICC</name>
<dbReference type="NCBIfam" id="TIGR01764">
    <property type="entry name" value="excise"/>
    <property type="match status" value="1"/>
</dbReference>
<organism evidence="1 2">
    <name type="scientific">Pseudarthrobacter humi</name>
    <dbReference type="NCBI Taxonomy" id="2952523"/>
    <lineage>
        <taxon>Bacteria</taxon>
        <taxon>Bacillati</taxon>
        <taxon>Actinomycetota</taxon>
        <taxon>Actinomycetes</taxon>
        <taxon>Micrococcales</taxon>
        <taxon>Micrococcaceae</taxon>
        <taxon>Pseudarthrobacter</taxon>
    </lineage>
</organism>
<keyword evidence="2" id="KW-1185">Reference proteome</keyword>
<protein>
    <submittedName>
        <fullName evidence="1">Helix-turn-helix domain-containing protein</fullName>
    </submittedName>
</protein>
<evidence type="ECO:0000313" key="1">
    <source>
        <dbReference type="EMBL" id="MCP9001220.1"/>
    </source>
</evidence>
<reference evidence="1 2" key="1">
    <citation type="submission" date="2022-06" db="EMBL/GenBank/DDBJ databases">
        <title>Pseudarthrobacter sp. strain RMG13 Genome sequencing and assembly.</title>
        <authorList>
            <person name="Kim I."/>
        </authorList>
    </citation>
    <scope>NUCLEOTIDE SEQUENCE [LARGE SCALE GENOMIC DNA]</scope>
    <source>
        <strain evidence="1 2">RMG13</strain>
    </source>
</reference>
<gene>
    <name evidence="1" type="ORF">NFC73_16015</name>
</gene>